<feature type="region of interest" description="Disordered" evidence="1">
    <location>
        <begin position="1"/>
        <end position="90"/>
    </location>
</feature>
<keyword evidence="3" id="KW-1185">Reference proteome</keyword>
<feature type="non-terminal residue" evidence="2">
    <location>
        <position position="1"/>
    </location>
</feature>
<protein>
    <submittedName>
        <fullName evidence="2">Uncharacterized protein</fullName>
    </submittedName>
</protein>
<accession>A0A392TG65</accession>
<organism evidence="2 3">
    <name type="scientific">Trifolium medium</name>
    <dbReference type="NCBI Taxonomy" id="97028"/>
    <lineage>
        <taxon>Eukaryota</taxon>
        <taxon>Viridiplantae</taxon>
        <taxon>Streptophyta</taxon>
        <taxon>Embryophyta</taxon>
        <taxon>Tracheophyta</taxon>
        <taxon>Spermatophyta</taxon>
        <taxon>Magnoliopsida</taxon>
        <taxon>eudicotyledons</taxon>
        <taxon>Gunneridae</taxon>
        <taxon>Pentapetalae</taxon>
        <taxon>rosids</taxon>
        <taxon>fabids</taxon>
        <taxon>Fabales</taxon>
        <taxon>Fabaceae</taxon>
        <taxon>Papilionoideae</taxon>
        <taxon>50 kb inversion clade</taxon>
        <taxon>NPAAA clade</taxon>
        <taxon>Hologalegina</taxon>
        <taxon>IRL clade</taxon>
        <taxon>Trifolieae</taxon>
        <taxon>Trifolium</taxon>
    </lineage>
</organism>
<sequence length="90" mass="9861">IHQVLKRTGPEESHIMPHQSVSLTRHRRHSTEDGEMRSPGSKHPGHGSDAPAVSWSIFENGPADQVSAGTRKESEPELCNPAQQSSVRES</sequence>
<reference evidence="2 3" key="1">
    <citation type="journal article" date="2018" name="Front. Plant Sci.">
        <title>Red Clover (Trifolium pratense) and Zigzag Clover (T. medium) - A Picture of Genomic Similarities and Differences.</title>
        <authorList>
            <person name="Dluhosova J."/>
            <person name="Istvanek J."/>
            <person name="Nedelnik J."/>
            <person name="Repkova J."/>
        </authorList>
    </citation>
    <scope>NUCLEOTIDE SEQUENCE [LARGE SCALE GENOMIC DNA]</scope>
    <source>
        <strain evidence="3">cv. 10/8</strain>
        <tissue evidence="2">Leaf</tissue>
    </source>
</reference>
<feature type="compositionally biased region" description="Polar residues" evidence="1">
    <location>
        <begin position="81"/>
        <end position="90"/>
    </location>
</feature>
<proteinExistence type="predicted"/>
<dbReference type="EMBL" id="LXQA010553719">
    <property type="protein sequence ID" value="MCI58905.1"/>
    <property type="molecule type" value="Genomic_DNA"/>
</dbReference>
<dbReference type="AlphaFoldDB" id="A0A392TG65"/>
<feature type="non-terminal residue" evidence="2">
    <location>
        <position position="90"/>
    </location>
</feature>
<name>A0A392TG65_9FABA</name>
<evidence type="ECO:0000313" key="3">
    <source>
        <dbReference type="Proteomes" id="UP000265520"/>
    </source>
</evidence>
<dbReference type="Proteomes" id="UP000265520">
    <property type="component" value="Unassembled WGS sequence"/>
</dbReference>
<evidence type="ECO:0000313" key="2">
    <source>
        <dbReference type="EMBL" id="MCI58905.1"/>
    </source>
</evidence>
<evidence type="ECO:0000256" key="1">
    <source>
        <dbReference type="SAM" id="MobiDB-lite"/>
    </source>
</evidence>
<comment type="caution">
    <text evidence="2">The sequence shown here is derived from an EMBL/GenBank/DDBJ whole genome shotgun (WGS) entry which is preliminary data.</text>
</comment>